<dbReference type="InterPro" id="IPR005662">
    <property type="entry name" value="GTPase_Era-like"/>
</dbReference>
<dbReference type="RefSeq" id="WP_141338107.1">
    <property type="nucleotide sequence ID" value="NZ_JBHMAX010000019.1"/>
</dbReference>
<dbReference type="Pfam" id="PF01926">
    <property type="entry name" value="MMR_HSR1"/>
    <property type="match status" value="1"/>
</dbReference>
<dbReference type="CDD" id="cd11383">
    <property type="entry name" value="YfjP"/>
    <property type="match status" value="1"/>
</dbReference>
<dbReference type="PANTHER" id="PTHR42698:SF1">
    <property type="entry name" value="GTPASE ERA, MITOCHONDRIAL"/>
    <property type="match status" value="1"/>
</dbReference>
<dbReference type="SUPFAM" id="SSF52540">
    <property type="entry name" value="P-loop containing nucleoside triphosphate hydrolases"/>
    <property type="match status" value="1"/>
</dbReference>
<dbReference type="InterPro" id="IPR006073">
    <property type="entry name" value="GTP-bd"/>
</dbReference>
<evidence type="ECO:0000313" key="3">
    <source>
        <dbReference type="EMBL" id="MFB9732430.1"/>
    </source>
</evidence>
<dbReference type="EMBL" id="JBHMAX010000019">
    <property type="protein sequence ID" value="MFB9732430.1"/>
    <property type="molecule type" value="Genomic_DNA"/>
</dbReference>
<dbReference type="Gene3D" id="3.40.50.300">
    <property type="entry name" value="P-loop containing nucleotide triphosphate hydrolases"/>
    <property type="match status" value="1"/>
</dbReference>
<reference evidence="3 4" key="1">
    <citation type="submission" date="2024-09" db="EMBL/GenBank/DDBJ databases">
        <authorList>
            <person name="Sun Q."/>
            <person name="Mori K."/>
        </authorList>
    </citation>
    <scope>NUCLEOTIDE SEQUENCE [LARGE SCALE GENOMIC DNA]</scope>
    <source>
        <strain evidence="3 4">JCM 12763</strain>
    </source>
</reference>
<keyword evidence="1" id="KW-0812">Transmembrane</keyword>
<gene>
    <name evidence="3" type="ORF">ACFFN0_10280</name>
</gene>
<dbReference type="PANTHER" id="PTHR42698">
    <property type="entry name" value="GTPASE ERA"/>
    <property type="match status" value="1"/>
</dbReference>
<proteinExistence type="predicted"/>
<protein>
    <submittedName>
        <fullName evidence="3">GTPase</fullName>
    </submittedName>
</protein>
<name>A0ABV5V3Q3_9MICO</name>
<keyword evidence="4" id="KW-1185">Reference proteome</keyword>
<sequence length="549" mass="59583">MIGRRRGKEQADVPLTDRADRLASAVDVGGNQLDPTAADEARAVVQRVQERWALKGGRTVVALAGATGSGKSSLFNALVGEDVSVISPRRPTTAEAAAAVWGEEPAGELLDWLGIHNRHQVTATGDNVGLDGLVLVDLPDFDSRELRHRVEADRILERADVFVWVADPQKYADARLHDDYLRPLRHHETVMLVVLNQVDRLRSPEDVDRVRDDLRRLVRDDGAGDHEVWTTSARTGTGVDELRARLGEVVEARNAAEARLVADVRASAEQVGGGVAEQTPEFTEETDDRLHRALRDASGVPVVLDAVERDYRRQARARTGWPFTRWVASLRPDPLKRLRLGDDSAGPTGIAPSDVRAVLGRSSLPSPTPAARANVQLATRQVGEDAGTGLPVRWADAVVEAASPEQDTLADALDQAVVGTPLRTRNPAWWSVVGALQLVAALVAVVGLGWLVLMAVLGFLQMPVDPLAFSWGPVPMPLALLLGGVVVGWLLALLSRVAAGVGARRRRAQVEERLDEAIDEVAFQHVRRPVMAVLDRHEKTRQLLEQAAA</sequence>
<evidence type="ECO:0000259" key="2">
    <source>
        <dbReference type="Pfam" id="PF01926"/>
    </source>
</evidence>
<feature type="transmembrane region" description="Helical" evidence="1">
    <location>
        <begin position="432"/>
        <end position="458"/>
    </location>
</feature>
<feature type="transmembrane region" description="Helical" evidence="1">
    <location>
        <begin position="478"/>
        <end position="499"/>
    </location>
</feature>
<evidence type="ECO:0000313" key="4">
    <source>
        <dbReference type="Proteomes" id="UP001589613"/>
    </source>
</evidence>
<comment type="caution">
    <text evidence="3">The sequence shown here is derived from an EMBL/GenBank/DDBJ whole genome shotgun (WGS) entry which is preliminary data.</text>
</comment>
<dbReference type="Proteomes" id="UP001589613">
    <property type="component" value="Unassembled WGS sequence"/>
</dbReference>
<evidence type="ECO:0000256" key="1">
    <source>
        <dbReference type="SAM" id="Phobius"/>
    </source>
</evidence>
<feature type="domain" description="G" evidence="2">
    <location>
        <begin position="61"/>
        <end position="196"/>
    </location>
</feature>
<keyword evidence="1" id="KW-1133">Transmembrane helix</keyword>
<accession>A0ABV5V3Q3</accession>
<dbReference type="InterPro" id="IPR027417">
    <property type="entry name" value="P-loop_NTPase"/>
</dbReference>
<keyword evidence="1" id="KW-0472">Membrane</keyword>
<organism evidence="3 4">
    <name type="scientific">Ornithinimicrobium kibberense</name>
    <dbReference type="NCBI Taxonomy" id="282060"/>
    <lineage>
        <taxon>Bacteria</taxon>
        <taxon>Bacillati</taxon>
        <taxon>Actinomycetota</taxon>
        <taxon>Actinomycetes</taxon>
        <taxon>Micrococcales</taxon>
        <taxon>Ornithinimicrobiaceae</taxon>
        <taxon>Ornithinimicrobium</taxon>
    </lineage>
</organism>